<dbReference type="NCBIfam" id="TIGR00545">
    <property type="entry name" value="lipoyltrans"/>
    <property type="match status" value="1"/>
</dbReference>
<keyword evidence="10" id="KW-1185">Reference proteome</keyword>
<evidence type="ECO:0000256" key="7">
    <source>
        <dbReference type="ARBA" id="ARBA00048037"/>
    </source>
</evidence>
<accession>A0A1G7FFM5</accession>
<comment type="pathway">
    <text evidence="1">Protein modification; protein lipoylation via exogenous pathway; protein N(6)-(lipoyl)lysine from lipoate: step 2/2.</text>
</comment>
<evidence type="ECO:0000259" key="8">
    <source>
        <dbReference type="PROSITE" id="PS51733"/>
    </source>
</evidence>
<evidence type="ECO:0000256" key="1">
    <source>
        <dbReference type="ARBA" id="ARBA00005085"/>
    </source>
</evidence>
<dbReference type="GO" id="GO:0005524">
    <property type="term" value="F:ATP binding"/>
    <property type="evidence" value="ECO:0007669"/>
    <property type="project" value="UniProtKB-KW"/>
</dbReference>
<evidence type="ECO:0000256" key="3">
    <source>
        <dbReference type="ARBA" id="ARBA00012367"/>
    </source>
</evidence>
<protein>
    <recommendedName>
        <fullName evidence="3">lipoate--protein ligase</fullName>
        <ecNumber evidence="3">6.3.1.20</ecNumber>
    </recommendedName>
</protein>
<dbReference type="RefSeq" id="WP_093143169.1">
    <property type="nucleotide sequence ID" value="NZ_BMWO01000002.1"/>
</dbReference>
<keyword evidence="5" id="KW-0547">Nucleotide-binding</keyword>
<evidence type="ECO:0000256" key="2">
    <source>
        <dbReference type="ARBA" id="ARBA00005124"/>
    </source>
</evidence>
<evidence type="ECO:0000256" key="5">
    <source>
        <dbReference type="ARBA" id="ARBA00022741"/>
    </source>
</evidence>
<dbReference type="GO" id="GO:0017118">
    <property type="term" value="F:lipoyltransferase activity"/>
    <property type="evidence" value="ECO:0007669"/>
    <property type="project" value="TreeGrafter"/>
</dbReference>
<dbReference type="GO" id="GO:0016979">
    <property type="term" value="F:lipoate-protein ligase activity"/>
    <property type="evidence" value="ECO:0007669"/>
    <property type="project" value="UniProtKB-EC"/>
</dbReference>
<dbReference type="SUPFAM" id="SSF82649">
    <property type="entry name" value="SufE/NifU"/>
    <property type="match status" value="1"/>
</dbReference>
<feature type="domain" description="BPL/LPL catalytic" evidence="8">
    <location>
        <begin position="27"/>
        <end position="214"/>
    </location>
</feature>
<gene>
    <name evidence="9" type="ORF">SAMN05421855_102531</name>
</gene>
<dbReference type="InterPro" id="IPR019491">
    <property type="entry name" value="Lipoate_protein_ligase_C"/>
</dbReference>
<comment type="catalytic activity">
    <reaction evidence="7">
        <text>L-lysyl-[lipoyl-carrier protein] + (R)-lipoate + ATP = N(6)-[(R)-lipoyl]-L-lysyl-[lipoyl-carrier protein] + AMP + diphosphate + H(+)</text>
        <dbReference type="Rhea" id="RHEA:49288"/>
        <dbReference type="Rhea" id="RHEA-COMP:10500"/>
        <dbReference type="Rhea" id="RHEA-COMP:10502"/>
        <dbReference type="ChEBI" id="CHEBI:15378"/>
        <dbReference type="ChEBI" id="CHEBI:29969"/>
        <dbReference type="ChEBI" id="CHEBI:30616"/>
        <dbReference type="ChEBI" id="CHEBI:33019"/>
        <dbReference type="ChEBI" id="CHEBI:83088"/>
        <dbReference type="ChEBI" id="CHEBI:83099"/>
        <dbReference type="ChEBI" id="CHEBI:456215"/>
        <dbReference type="EC" id="6.3.1.20"/>
    </reaction>
</comment>
<organism evidence="9 10">
    <name type="scientific">Ulvibacter litoralis</name>
    <dbReference type="NCBI Taxonomy" id="227084"/>
    <lineage>
        <taxon>Bacteria</taxon>
        <taxon>Pseudomonadati</taxon>
        <taxon>Bacteroidota</taxon>
        <taxon>Flavobacteriia</taxon>
        <taxon>Flavobacteriales</taxon>
        <taxon>Flavobacteriaceae</taxon>
        <taxon>Ulvibacter</taxon>
    </lineage>
</organism>
<evidence type="ECO:0000313" key="9">
    <source>
        <dbReference type="EMBL" id="SDE74689.1"/>
    </source>
</evidence>
<dbReference type="OrthoDB" id="9787898at2"/>
<dbReference type="Gene3D" id="3.30.390.50">
    <property type="entry name" value="CO dehydrogenase flavoprotein, C-terminal domain"/>
    <property type="match status" value="1"/>
</dbReference>
<dbReference type="UniPathway" id="UPA00537">
    <property type="reaction ID" value="UER00594"/>
</dbReference>
<dbReference type="PANTHER" id="PTHR12561:SF3">
    <property type="entry name" value="LIPOYLTRANSFERASE 1, MITOCHONDRIAL"/>
    <property type="match status" value="1"/>
</dbReference>
<dbReference type="FunFam" id="3.30.930.10:FF:000072">
    <property type="entry name" value="Lipoate--protein ligase"/>
    <property type="match status" value="1"/>
</dbReference>
<evidence type="ECO:0000256" key="6">
    <source>
        <dbReference type="ARBA" id="ARBA00022840"/>
    </source>
</evidence>
<dbReference type="Pfam" id="PF21948">
    <property type="entry name" value="LplA-B_cat"/>
    <property type="match status" value="1"/>
</dbReference>
<dbReference type="InterPro" id="IPR004143">
    <property type="entry name" value="BPL_LPL_catalytic"/>
</dbReference>
<dbReference type="EMBL" id="FNBA01000002">
    <property type="protein sequence ID" value="SDE74689.1"/>
    <property type="molecule type" value="Genomic_DNA"/>
</dbReference>
<dbReference type="Gene3D" id="3.30.930.10">
    <property type="entry name" value="Bira Bifunctional Protein, Domain 2"/>
    <property type="match status" value="1"/>
</dbReference>
<reference evidence="9 10" key="1">
    <citation type="submission" date="2016-10" db="EMBL/GenBank/DDBJ databases">
        <authorList>
            <person name="de Groot N.N."/>
        </authorList>
    </citation>
    <scope>NUCLEOTIDE SEQUENCE [LARGE SCALE GENOMIC DNA]</scope>
    <source>
        <strain evidence="9 10">DSM 16195</strain>
    </source>
</reference>
<dbReference type="EC" id="6.3.1.20" evidence="3"/>
<dbReference type="GO" id="GO:0009249">
    <property type="term" value="P:protein lipoylation"/>
    <property type="evidence" value="ECO:0007669"/>
    <property type="project" value="InterPro"/>
</dbReference>
<keyword evidence="4 9" id="KW-0436">Ligase</keyword>
<dbReference type="Proteomes" id="UP000199321">
    <property type="component" value="Unassembled WGS sequence"/>
</dbReference>
<dbReference type="InterPro" id="IPR004562">
    <property type="entry name" value="LipoylTrfase_LipoateP_Ligase"/>
</dbReference>
<dbReference type="SUPFAM" id="SSF55681">
    <property type="entry name" value="Class II aaRS and biotin synthetases"/>
    <property type="match status" value="1"/>
</dbReference>
<dbReference type="InterPro" id="IPR045864">
    <property type="entry name" value="aa-tRNA-synth_II/BPL/LPL"/>
</dbReference>
<evidence type="ECO:0000256" key="4">
    <source>
        <dbReference type="ARBA" id="ARBA00022598"/>
    </source>
</evidence>
<dbReference type="GO" id="GO:0005737">
    <property type="term" value="C:cytoplasm"/>
    <property type="evidence" value="ECO:0007669"/>
    <property type="project" value="TreeGrafter"/>
</dbReference>
<sequence>MIFIENEGNTNPRLNLALEEYILRNFSNASDYLLFYINEPSIIIGRSQNTLEEINHEYVEENNIHVVRRVSGGGAVYHDFGNLNFSFINNHDIKSLHNFKNFTAPVIKVLSQLGVEAELKGRNDILVGDKKISGTAQFTTGKRMISHGTLLLDTDLSEVVNALQVKMSKIESKGHKSVRSRVANISDFLEKYIAIEDFRELLLKGLYDESEPFEVYHLTPEEWEGVHKLKEEKYDTWDWNFGRSPKFNIQRTKRFAIGELDLRIFVEKGYIKEVTIFGDFFGKEPVASLEQVLIDVAYDKEKITEALEKVTIQDYFGALDTQDFIDLVYGADEIEMAE</sequence>
<dbReference type="CDD" id="cd16443">
    <property type="entry name" value="LplA"/>
    <property type="match status" value="1"/>
</dbReference>
<comment type="pathway">
    <text evidence="2">Protein modification; protein lipoylation via exogenous pathway; protein N(6)-(lipoyl)lysine from lipoate: step 1/2.</text>
</comment>
<evidence type="ECO:0000313" key="10">
    <source>
        <dbReference type="Proteomes" id="UP000199321"/>
    </source>
</evidence>
<name>A0A1G7FFM5_9FLAO</name>
<keyword evidence="6" id="KW-0067">ATP-binding</keyword>
<dbReference type="AlphaFoldDB" id="A0A1G7FFM5"/>
<proteinExistence type="predicted"/>
<dbReference type="Pfam" id="PF10437">
    <property type="entry name" value="Lip_prot_lig_C"/>
    <property type="match status" value="1"/>
</dbReference>
<dbReference type="PANTHER" id="PTHR12561">
    <property type="entry name" value="LIPOATE-PROTEIN LIGASE"/>
    <property type="match status" value="1"/>
</dbReference>
<dbReference type="STRING" id="227084.SAMN05421855_102531"/>
<dbReference type="PROSITE" id="PS51733">
    <property type="entry name" value="BPL_LPL_CATALYTIC"/>
    <property type="match status" value="1"/>
</dbReference>